<keyword evidence="1" id="KW-1133">Transmembrane helix</keyword>
<keyword evidence="1" id="KW-0472">Membrane</keyword>
<dbReference type="EMBL" id="HF937564">
    <property type="protein sequence ID" value="CCW28738.1"/>
    <property type="molecule type" value="Genomic_DNA"/>
</dbReference>
<feature type="transmembrane region" description="Helical" evidence="1">
    <location>
        <begin position="18"/>
        <end position="40"/>
    </location>
</feature>
<dbReference type="PANTHER" id="PTHR35165">
    <property type="entry name" value="OS08G0113900 PROTEIN"/>
    <property type="match status" value="1"/>
</dbReference>
<sequence length="99" mass="11224">MGSNEGEENGEKRRIRRAYLVVSLLCLVISVAGGFVLGWWLYKYHPKNKQLWMVPFGFVLFLTPIICCLCLILPDFCTAKTDPVDATSSFHHPVPKRLA</sequence>
<keyword evidence="1 2" id="KW-0812">Transmembrane</keyword>
<evidence type="ECO:0000256" key="1">
    <source>
        <dbReference type="SAM" id="Phobius"/>
    </source>
</evidence>
<dbReference type="InterPro" id="IPR032238">
    <property type="entry name" value="ATP-synth_Z"/>
</dbReference>
<reference evidence="2" key="2">
    <citation type="submission" date="2013-04" db="EMBL/GenBank/DDBJ databases">
        <authorList>
            <person name="Bertioli D."/>
        </authorList>
    </citation>
    <scope>NUCLEOTIDE SEQUENCE</scope>
</reference>
<dbReference type="AlphaFoldDB" id="N1NKB0"/>
<dbReference type="PANTHER" id="PTHR35165:SF1">
    <property type="entry name" value="OS04G0577375 PROTEIN"/>
    <property type="match status" value="1"/>
</dbReference>
<protein>
    <submittedName>
        <fullName evidence="2">Putative permease/transmembrane protein</fullName>
    </submittedName>
</protein>
<gene>
    <name evidence="2" type="ORF">ARAX_ADH18B08-009</name>
</gene>
<evidence type="ECO:0000313" key="2">
    <source>
        <dbReference type="EMBL" id="CCW28738.1"/>
    </source>
</evidence>
<reference evidence="2" key="1">
    <citation type="journal article" date="2013" name="Ann. Bot.">
        <title>The repetitive component of the A genome of peanut (Arachis hypogaea) and its role in remodelling intergenic sequence space since its evolutionary divergence from the B genome.</title>
        <authorList>
            <person name="Bertioli D.J."/>
            <person name="Vidigal B."/>
            <person name="Nielen S."/>
            <person name="Ratnaparkhe M.B."/>
            <person name="Lee T.H."/>
            <person name="Leal-Bertioli S.C."/>
            <person name="Kim C."/>
            <person name="Guimaraes P.M."/>
            <person name="Seijo G."/>
            <person name="Schwarzacher T."/>
            <person name="Paterson A.H."/>
            <person name="Heslop-Harrison P."/>
            <person name="Araujo A.C."/>
        </authorList>
    </citation>
    <scope>NUCLEOTIDE SEQUENCE</scope>
</reference>
<proteinExistence type="predicted"/>
<dbReference type="Pfam" id="PF16594">
    <property type="entry name" value="ATP-synt_Z"/>
    <property type="match status" value="1"/>
</dbReference>
<accession>N1NKB0</accession>
<organism evidence="2">
    <name type="scientific">Arachis duranensis</name>
    <name type="common">Wild peanut</name>
    <dbReference type="NCBI Taxonomy" id="130453"/>
    <lineage>
        <taxon>Eukaryota</taxon>
        <taxon>Viridiplantae</taxon>
        <taxon>Streptophyta</taxon>
        <taxon>Embryophyta</taxon>
        <taxon>Tracheophyta</taxon>
        <taxon>Spermatophyta</taxon>
        <taxon>Magnoliopsida</taxon>
        <taxon>eudicotyledons</taxon>
        <taxon>Gunneridae</taxon>
        <taxon>Pentapetalae</taxon>
        <taxon>rosids</taxon>
        <taxon>fabids</taxon>
        <taxon>Fabales</taxon>
        <taxon>Fabaceae</taxon>
        <taxon>Papilionoideae</taxon>
        <taxon>50 kb inversion clade</taxon>
        <taxon>dalbergioids sensu lato</taxon>
        <taxon>Dalbergieae</taxon>
        <taxon>Pterocarpus clade</taxon>
        <taxon>Arachis</taxon>
    </lineage>
</organism>
<name>N1NKB0_ARADU</name>
<feature type="transmembrane region" description="Helical" evidence="1">
    <location>
        <begin position="52"/>
        <end position="73"/>
    </location>
</feature>